<name>A0ABS9CQT6_9FIRM</name>
<accession>A0ABS9CQT6</accession>
<protein>
    <recommendedName>
        <fullName evidence="7">Sigma-70 family RNA polymerase sigma factor</fullName>
    </recommendedName>
</protein>
<dbReference type="RefSeq" id="WP_235324001.1">
    <property type="nucleotide sequence ID" value="NZ_JAFBIT010000003.1"/>
</dbReference>
<proteinExistence type="predicted"/>
<keyword evidence="1" id="KW-0805">Transcription regulation</keyword>
<keyword evidence="3" id="KW-0238">DNA-binding</keyword>
<evidence type="ECO:0000313" key="5">
    <source>
        <dbReference type="EMBL" id="MCF2652973.1"/>
    </source>
</evidence>
<evidence type="ECO:0000256" key="2">
    <source>
        <dbReference type="ARBA" id="ARBA00023082"/>
    </source>
</evidence>
<organism evidence="5 6">
    <name type="scientific">Anaeromassilibacillus senegalensis</name>
    <dbReference type="NCBI Taxonomy" id="1673717"/>
    <lineage>
        <taxon>Bacteria</taxon>
        <taxon>Bacillati</taxon>
        <taxon>Bacillota</taxon>
        <taxon>Clostridia</taxon>
        <taxon>Eubacteriales</taxon>
        <taxon>Acutalibacteraceae</taxon>
        <taxon>Anaeromassilibacillus</taxon>
    </lineage>
</organism>
<evidence type="ECO:0000256" key="1">
    <source>
        <dbReference type="ARBA" id="ARBA00023015"/>
    </source>
</evidence>
<dbReference type="EMBL" id="JAFBIT010000003">
    <property type="protein sequence ID" value="MCF2652973.1"/>
    <property type="molecule type" value="Genomic_DNA"/>
</dbReference>
<reference evidence="5 6" key="1">
    <citation type="submission" date="2020-12" db="EMBL/GenBank/DDBJ databases">
        <title>Whole genome sequences of gut porcine anaerobes.</title>
        <authorList>
            <person name="Kubasova T."/>
            <person name="Jahodarova E."/>
            <person name="Rychlik I."/>
        </authorList>
    </citation>
    <scope>NUCLEOTIDE SEQUENCE [LARGE SCALE GENOMIC DNA]</scope>
    <source>
        <strain evidence="5 6">An867</strain>
    </source>
</reference>
<gene>
    <name evidence="5" type="ORF">JQM67_10205</name>
</gene>
<evidence type="ECO:0000313" key="6">
    <source>
        <dbReference type="Proteomes" id="UP001299220"/>
    </source>
</evidence>
<dbReference type="Proteomes" id="UP001299220">
    <property type="component" value="Unassembled WGS sequence"/>
</dbReference>
<sequence>MSKEFFYPVRKANNPYEVELVPISEEVYNAIYPHIWKTRKRMQRSGRCTCPKSMLWMCDADCELCPYHAAGNMVSFDAPLEDSEDLTLGDTISSDEPTPESLLVDKAVLDALYDELDRLDPDGRRICELIMQGKTEREIAAEMGRLRSTINYQKTKVLSILREALKDVI</sequence>
<keyword evidence="2" id="KW-0731">Sigma factor</keyword>
<evidence type="ECO:0000256" key="3">
    <source>
        <dbReference type="ARBA" id="ARBA00023125"/>
    </source>
</evidence>
<evidence type="ECO:0008006" key="7">
    <source>
        <dbReference type="Google" id="ProtNLM"/>
    </source>
</evidence>
<keyword evidence="6" id="KW-1185">Reference proteome</keyword>
<dbReference type="InterPro" id="IPR013324">
    <property type="entry name" value="RNA_pol_sigma_r3/r4-like"/>
</dbReference>
<comment type="caution">
    <text evidence="5">The sequence shown here is derived from an EMBL/GenBank/DDBJ whole genome shotgun (WGS) entry which is preliminary data.</text>
</comment>
<keyword evidence="4" id="KW-0804">Transcription</keyword>
<dbReference type="Gene3D" id="1.20.140.160">
    <property type="match status" value="1"/>
</dbReference>
<evidence type="ECO:0000256" key="4">
    <source>
        <dbReference type="ARBA" id="ARBA00023163"/>
    </source>
</evidence>
<dbReference type="PANTHER" id="PTHR30385">
    <property type="entry name" value="SIGMA FACTOR F FLAGELLAR"/>
    <property type="match status" value="1"/>
</dbReference>
<dbReference type="SUPFAM" id="SSF88659">
    <property type="entry name" value="Sigma3 and sigma4 domains of RNA polymerase sigma factors"/>
    <property type="match status" value="1"/>
</dbReference>